<protein>
    <recommendedName>
        <fullName evidence="2">RRM domain-containing protein</fullName>
    </recommendedName>
</protein>
<dbReference type="SUPFAM" id="SSF54928">
    <property type="entry name" value="RNA-binding domain, RBD"/>
    <property type="match status" value="1"/>
</dbReference>
<dbReference type="AlphaFoldDB" id="A0A2U1N4S2"/>
<dbReference type="Gene3D" id="3.30.70.330">
    <property type="match status" value="1"/>
</dbReference>
<dbReference type="Proteomes" id="UP000245207">
    <property type="component" value="Unassembled WGS sequence"/>
</dbReference>
<dbReference type="InterPro" id="IPR035979">
    <property type="entry name" value="RBD_domain_sf"/>
</dbReference>
<evidence type="ECO:0000313" key="4">
    <source>
        <dbReference type="Proteomes" id="UP000245207"/>
    </source>
</evidence>
<dbReference type="Pfam" id="PF00076">
    <property type="entry name" value="RRM_1"/>
    <property type="match status" value="1"/>
</dbReference>
<feature type="compositionally biased region" description="Acidic residues" evidence="1">
    <location>
        <begin position="465"/>
        <end position="475"/>
    </location>
</feature>
<sequence>MRGETQRQNGTREFYNDKSYGTYNINDSWGMGNLWMLFKKYGIVYDMFMVKKRLQNGQRYGFVWFKNIVNMELLFRSLSGIRIGNEYLRVYKAYDRREGENHRGNVGQKTEYQRKDTRSVRQVPINERDNRRYSDVVGGLKKGVNNGDDVEHMGMKEPGNGDYKSEMNKGGSGVKAKVVDDVRTIEVMDSEIDKETLCRGIIGEVKMLEYLDRLPGLCGIEGLYNVAVKHLGGLKVMIIVDTVETVNNVLRNIEHGIRRWMRKMRKWDDQCRPSGRLTLLDIMGVPIACWNETTFGKIAALHGSIIETNNCCLEGHQSVAIGRVMIHTITPDIIKEVVHIKVKKRTYKVGVVEEISNVVEIEEIQKVTEEDEEEHQPENGENNMVAMDQEAYTEGGGDGEEDDEHRQAAAGKESRKSNLEDREEQYERRSMEFEFELKVDNDVTLNEGSLAAKVGSDVSKKHGEENEEVIACEKS</sequence>
<feature type="domain" description="RRM" evidence="2">
    <location>
        <begin position="33"/>
        <end position="88"/>
    </location>
</feature>
<evidence type="ECO:0000313" key="3">
    <source>
        <dbReference type="EMBL" id="PWA68496.1"/>
    </source>
</evidence>
<feature type="region of interest" description="Disordered" evidence="1">
    <location>
        <begin position="454"/>
        <end position="475"/>
    </location>
</feature>
<dbReference type="GO" id="GO:0003723">
    <property type="term" value="F:RNA binding"/>
    <property type="evidence" value="ECO:0007669"/>
    <property type="project" value="InterPro"/>
</dbReference>
<dbReference type="InterPro" id="IPR000504">
    <property type="entry name" value="RRM_dom"/>
</dbReference>
<proteinExistence type="predicted"/>
<accession>A0A2U1N4S2</accession>
<name>A0A2U1N4S2_ARTAN</name>
<gene>
    <name evidence="3" type="ORF">CTI12_AA301900</name>
</gene>
<keyword evidence="4" id="KW-1185">Reference proteome</keyword>
<evidence type="ECO:0000256" key="1">
    <source>
        <dbReference type="SAM" id="MobiDB-lite"/>
    </source>
</evidence>
<feature type="region of interest" description="Disordered" evidence="1">
    <location>
        <begin position="365"/>
        <end position="428"/>
    </location>
</feature>
<reference evidence="3 4" key="1">
    <citation type="journal article" date="2018" name="Mol. Plant">
        <title>The genome of Artemisia annua provides insight into the evolution of Asteraceae family and artemisinin biosynthesis.</title>
        <authorList>
            <person name="Shen Q."/>
            <person name="Zhang L."/>
            <person name="Liao Z."/>
            <person name="Wang S."/>
            <person name="Yan T."/>
            <person name="Shi P."/>
            <person name="Liu M."/>
            <person name="Fu X."/>
            <person name="Pan Q."/>
            <person name="Wang Y."/>
            <person name="Lv Z."/>
            <person name="Lu X."/>
            <person name="Zhang F."/>
            <person name="Jiang W."/>
            <person name="Ma Y."/>
            <person name="Chen M."/>
            <person name="Hao X."/>
            <person name="Li L."/>
            <person name="Tang Y."/>
            <person name="Lv G."/>
            <person name="Zhou Y."/>
            <person name="Sun X."/>
            <person name="Brodelius P.E."/>
            <person name="Rose J.K.C."/>
            <person name="Tang K."/>
        </authorList>
    </citation>
    <scope>NUCLEOTIDE SEQUENCE [LARGE SCALE GENOMIC DNA]</scope>
    <source>
        <strain evidence="4">cv. Huhao1</strain>
        <tissue evidence="3">Leaf</tissue>
    </source>
</reference>
<comment type="caution">
    <text evidence="3">The sequence shown here is derived from an EMBL/GenBank/DDBJ whole genome shotgun (WGS) entry which is preliminary data.</text>
</comment>
<feature type="compositionally biased region" description="Basic and acidic residues" evidence="1">
    <location>
        <begin position="404"/>
        <end position="428"/>
    </location>
</feature>
<dbReference type="EMBL" id="PKPP01003617">
    <property type="protein sequence ID" value="PWA68496.1"/>
    <property type="molecule type" value="Genomic_DNA"/>
</dbReference>
<evidence type="ECO:0000259" key="2">
    <source>
        <dbReference type="Pfam" id="PF00076"/>
    </source>
</evidence>
<dbReference type="OrthoDB" id="1725140at2759"/>
<dbReference type="InterPro" id="IPR012677">
    <property type="entry name" value="Nucleotide-bd_a/b_plait_sf"/>
</dbReference>
<dbReference type="CDD" id="cd00590">
    <property type="entry name" value="RRM_SF"/>
    <property type="match status" value="1"/>
</dbReference>
<organism evidence="3 4">
    <name type="scientific">Artemisia annua</name>
    <name type="common">Sweet wormwood</name>
    <dbReference type="NCBI Taxonomy" id="35608"/>
    <lineage>
        <taxon>Eukaryota</taxon>
        <taxon>Viridiplantae</taxon>
        <taxon>Streptophyta</taxon>
        <taxon>Embryophyta</taxon>
        <taxon>Tracheophyta</taxon>
        <taxon>Spermatophyta</taxon>
        <taxon>Magnoliopsida</taxon>
        <taxon>eudicotyledons</taxon>
        <taxon>Gunneridae</taxon>
        <taxon>Pentapetalae</taxon>
        <taxon>asterids</taxon>
        <taxon>campanulids</taxon>
        <taxon>Asterales</taxon>
        <taxon>Asteraceae</taxon>
        <taxon>Asteroideae</taxon>
        <taxon>Anthemideae</taxon>
        <taxon>Artemisiinae</taxon>
        <taxon>Artemisia</taxon>
    </lineage>
</organism>